<keyword evidence="3" id="KW-1185">Reference proteome</keyword>
<evidence type="ECO:0000256" key="1">
    <source>
        <dbReference type="SAM" id="Phobius"/>
    </source>
</evidence>
<evidence type="ECO:0000313" key="3">
    <source>
        <dbReference type="Proteomes" id="UP000521943"/>
    </source>
</evidence>
<dbReference type="EMBL" id="JACGCI010000044">
    <property type="protein sequence ID" value="KAF6752469.1"/>
    <property type="molecule type" value="Genomic_DNA"/>
</dbReference>
<keyword evidence="1" id="KW-1133">Transmembrane helix</keyword>
<keyword evidence="1" id="KW-0812">Transmembrane</keyword>
<accession>A0A8H6HSN8</accession>
<feature type="transmembrane region" description="Helical" evidence="1">
    <location>
        <begin position="44"/>
        <end position="64"/>
    </location>
</feature>
<protein>
    <submittedName>
        <fullName evidence="2">Uncharacterized protein</fullName>
    </submittedName>
</protein>
<organism evidence="2 3">
    <name type="scientific">Ephemerocybe angulata</name>
    <dbReference type="NCBI Taxonomy" id="980116"/>
    <lineage>
        <taxon>Eukaryota</taxon>
        <taxon>Fungi</taxon>
        <taxon>Dikarya</taxon>
        <taxon>Basidiomycota</taxon>
        <taxon>Agaricomycotina</taxon>
        <taxon>Agaricomycetes</taxon>
        <taxon>Agaricomycetidae</taxon>
        <taxon>Agaricales</taxon>
        <taxon>Agaricineae</taxon>
        <taxon>Psathyrellaceae</taxon>
        <taxon>Ephemerocybe</taxon>
    </lineage>
</organism>
<gene>
    <name evidence="2" type="ORF">DFP72DRAFT_904910</name>
</gene>
<comment type="caution">
    <text evidence="2">The sequence shown here is derived from an EMBL/GenBank/DDBJ whole genome shotgun (WGS) entry which is preliminary data.</text>
</comment>
<proteinExistence type="predicted"/>
<sequence length="104" mass="11495">MSPTEGADSDAPILQFPSSLYPSGVLLLTLYMRHSKQLWANRRTLTLVLVFSIWSPFCPTSLPFSPSTLHRTMGLSCPRAAFAQQCICHAVRRTNLRSVTGAQS</sequence>
<feature type="transmembrane region" description="Helical" evidence="1">
    <location>
        <begin position="12"/>
        <end position="32"/>
    </location>
</feature>
<dbReference type="AlphaFoldDB" id="A0A8H6HSN8"/>
<name>A0A8H6HSN8_9AGAR</name>
<dbReference type="Proteomes" id="UP000521943">
    <property type="component" value="Unassembled WGS sequence"/>
</dbReference>
<keyword evidence="1" id="KW-0472">Membrane</keyword>
<evidence type="ECO:0000313" key="2">
    <source>
        <dbReference type="EMBL" id="KAF6752469.1"/>
    </source>
</evidence>
<reference evidence="2 3" key="1">
    <citation type="submission" date="2020-07" db="EMBL/GenBank/DDBJ databases">
        <title>Comparative genomics of pyrophilous fungi reveals a link between fire events and developmental genes.</title>
        <authorList>
            <consortium name="DOE Joint Genome Institute"/>
            <person name="Steindorff A.S."/>
            <person name="Carver A."/>
            <person name="Calhoun S."/>
            <person name="Stillman K."/>
            <person name="Liu H."/>
            <person name="Lipzen A."/>
            <person name="Pangilinan J."/>
            <person name="Labutti K."/>
            <person name="Bruns T.D."/>
            <person name="Grigoriev I.V."/>
        </authorList>
    </citation>
    <scope>NUCLEOTIDE SEQUENCE [LARGE SCALE GENOMIC DNA]</scope>
    <source>
        <strain evidence="2 3">CBS 144469</strain>
    </source>
</reference>